<organism evidence="2 3">
    <name type="scientific">Olivibacter ginsenosidimutans</name>
    <dbReference type="NCBI Taxonomy" id="1176537"/>
    <lineage>
        <taxon>Bacteria</taxon>
        <taxon>Pseudomonadati</taxon>
        <taxon>Bacteroidota</taxon>
        <taxon>Sphingobacteriia</taxon>
        <taxon>Sphingobacteriales</taxon>
        <taxon>Sphingobacteriaceae</taxon>
        <taxon>Olivibacter</taxon>
    </lineage>
</organism>
<keyword evidence="1" id="KW-0472">Membrane</keyword>
<dbReference type="EMBL" id="BAABIQ010000039">
    <property type="protein sequence ID" value="GAA4798602.1"/>
    <property type="molecule type" value="Genomic_DNA"/>
</dbReference>
<keyword evidence="3" id="KW-1185">Reference proteome</keyword>
<sequence>MQFIIVLAYFIIAAQGMCYHLALGNALRQIPLDHFLTLRQTIDRYLRKPLKALYLGTPFLILLWIVVNFHQHSCLTASCYSIALLCLFADLWLIVKRSEPINQLINQLLHFQQVEGGHNLQEVWIKTMLQRGLFNIIGFIAILISLLLD</sequence>
<evidence type="ECO:0000313" key="2">
    <source>
        <dbReference type="EMBL" id="GAA4798602.1"/>
    </source>
</evidence>
<dbReference type="Proteomes" id="UP001501411">
    <property type="component" value="Unassembled WGS sequence"/>
</dbReference>
<comment type="caution">
    <text evidence="2">The sequence shown here is derived from an EMBL/GenBank/DDBJ whole genome shotgun (WGS) entry which is preliminary data.</text>
</comment>
<evidence type="ECO:0008006" key="4">
    <source>
        <dbReference type="Google" id="ProtNLM"/>
    </source>
</evidence>
<feature type="transmembrane region" description="Helical" evidence="1">
    <location>
        <begin position="50"/>
        <end position="67"/>
    </location>
</feature>
<gene>
    <name evidence="2" type="ORF">GCM10023231_29230</name>
</gene>
<protein>
    <recommendedName>
        <fullName evidence="4">DUF1772 domain-containing protein</fullName>
    </recommendedName>
</protein>
<evidence type="ECO:0000256" key="1">
    <source>
        <dbReference type="SAM" id="Phobius"/>
    </source>
</evidence>
<keyword evidence="1" id="KW-0812">Transmembrane</keyword>
<reference evidence="3" key="1">
    <citation type="journal article" date="2019" name="Int. J. Syst. Evol. Microbiol.">
        <title>The Global Catalogue of Microorganisms (GCM) 10K type strain sequencing project: providing services to taxonomists for standard genome sequencing and annotation.</title>
        <authorList>
            <consortium name="The Broad Institute Genomics Platform"/>
            <consortium name="The Broad Institute Genome Sequencing Center for Infectious Disease"/>
            <person name="Wu L."/>
            <person name="Ma J."/>
        </authorList>
    </citation>
    <scope>NUCLEOTIDE SEQUENCE [LARGE SCALE GENOMIC DNA]</scope>
    <source>
        <strain evidence="3">JCM 18200</strain>
    </source>
</reference>
<feature type="transmembrane region" description="Helical" evidence="1">
    <location>
        <begin position="74"/>
        <end position="95"/>
    </location>
</feature>
<keyword evidence="1" id="KW-1133">Transmembrane helix</keyword>
<accession>A0ABP9BTY0</accession>
<evidence type="ECO:0000313" key="3">
    <source>
        <dbReference type="Proteomes" id="UP001501411"/>
    </source>
</evidence>
<proteinExistence type="predicted"/>
<name>A0ABP9BTY0_9SPHI</name>
<feature type="transmembrane region" description="Helical" evidence="1">
    <location>
        <begin position="128"/>
        <end position="148"/>
    </location>
</feature>